<dbReference type="EMBL" id="AOIP01000062">
    <property type="protein sequence ID" value="ELY98363.1"/>
    <property type="molecule type" value="Genomic_DNA"/>
</dbReference>
<dbReference type="InterPro" id="IPR013341">
    <property type="entry name" value="Mandelate_racemase_N_dom"/>
</dbReference>
<feature type="domain" description="Mandelate racemase/muconate lactonizing enzyme C-terminal" evidence="5">
    <location>
        <begin position="156"/>
        <end position="252"/>
    </location>
</feature>
<dbReference type="InterPro" id="IPR029017">
    <property type="entry name" value="Enolase-like_N"/>
</dbReference>
<evidence type="ECO:0000256" key="4">
    <source>
        <dbReference type="SAM" id="MobiDB-lite"/>
    </source>
</evidence>
<keyword evidence="7" id="KW-1185">Reference proteome</keyword>
<dbReference type="Proteomes" id="UP000011591">
    <property type="component" value="Unassembled WGS sequence"/>
</dbReference>
<dbReference type="Pfam" id="PF13378">
    <property type="entry name" value="MR_MLE_C"/>
    <property type="match status" value="1"/>
</dbReference>
<dbReference type="PANTHER" id="PTHR13794">
    <property type="entry name" value="ENOLASE SUPERFAMILY, MANDELATE RACEMASE"/>
    <property type="match status" value="1"/>
</dbReference>
<dbReference type="RefSeq" id="WP_006667661.1">
    <property type="nucleotide sequence ID" value="NZ_AOIP01000062.1"/>
</dbReference>
<dbReference type="SFLD" id="SFLDG00179">
    <property type="entry name" value="mandelate_racemase"/>
    <property type="match status" value="1"/>
</dbReference>
<keyword evidence="2" id="KW-0479">Metal-binding</keyword>
<dbReference type="InterPro" id="IPR018110">
    <property type="entry name" value="Mandel_Rmase/mucon_lact_enz_CS"/>
</dbReference>
<dbReference type="GO" id="GO:0000287">
    <property type="term" value="F:magnesium ion binding"/>
    <property type="evidence" value="ECO:0007669"/>
    <property type="project" value="TreeGrafter"/>
</dbReference>
<dbReference type="InterPro" id="IPR029065">
    <property type="entry name" value="Enolase_C-like"/>
</dbReference>
<evidence type="ECO:0000256" key="2">
    <source>
        <dbReference type="ARBA" id="ARBA00022723"/>
    </source>
</evidence>
<evidence type="ECO:0000259" key="5">
    <source>
        <dbReference type="SMART" id="SM00922"/>
    </source>
</evidence>
<dbReference type="CDD" id="cd03316">
    <property type="entry name" value="MR_like"/>
    <property type="match status" value="1"/>
</dbReference>
<dbReference type="Pfam" id="PF02746">
    <property type="entry name" value="MR_MLE_N"/>
    <property type="match status" value="1"/>
</dbReference>
<dbReference type="AlphaFoldDB" id="M0ALU8"/>
<evidence type="ECO:0000256" key="1">
    <source>
        <dbReference type="ARBA" id="ARBA00001946"/>
    </source>
</evidence>
<dbReference type="SFLD" id="SFLDS00001">
    <property type="entry name" value="Enolase"/>
    <property type="match status" value="1"/>
</dbReference>
<evidence type="ECO:0000313" key="7">
    <source>
        <dbReference type="Proteomes" id="UP000011591"/>
    </source>
</evidence>
<dbReference type="Gene3D" id="3.30.390.10">
    <property type="entry name" value="Enolase-like, N-terminal domain"/>
    <property type="match status" value="1"/>
</dbReference>
<dbReference type="PANTHER" id="PTHR13794:SF58">
    <property type="entry name" value="MITOCHONDRIAL ENOLASE SUPERFAMILY MEMBER 1"/>
    <property type="match status" value="1"/>
</dbReference>
<sequence length="369" mass="40490">MSERAMSWTATNTIRTADTNLYRVPNDQALEDATQSFDTLEVIAITLESEDGHRGLGFTYTIGRGGAATKQFLDDELVPLLEGQPVAPRTVRSNLRGETTFIGREGISEFAVAAVDVAVWDLLGKVTGLPLCELLGGSREAVRMYETDGGWLQYDADTLVENARRIAEDGFAGMKMKVGSSVDRDVERVRAVRDALPADLDLMLDANCSYTIPQARDLTGRLDDVAITWLEEPLPKGDYVSYADLRERIDVPIATGENFYNETQFRQAIAQDAVDYVQPDVCRVGGITPWMNVAEQAAATGLAVSPHYIEPLHAHLARAVDNVPYIEHHSTVLDELLADPLPVEDGEIRPPARPGHGMTFEGAGEYRVD</sequence>
<reference evidence="6 7" key="1">
    <citation type="journal article" date="2014" name="PLoS Genet.">
        <title>Phylogenetically driven sequencing of extremely halophilic archaea reveals strategies for static and dynamic osmo-response.</title>
        <authorList>
            <person name="Becker E.A."/>
            <person name="Seitzer P.M."/>
            <person name="Tritt A."/>
            <person name="Larsen D."/>
            <person name="Krusor M."/>
            <person name="Yao A.I."/>
            <person name="Wu D."/>
            <person name="Madern D."/>
            <person name="Eisen J.A."/>
            <person name="Darling A.E."/>
            <person name="Facciotti M.T."/>
        </authorList>
    </citation>
    <scope>NUCLEOTIDE SEQUENCE [LARGE SCALE GENOMIC DNA]</scope>
    <source>
        <strain evidence="6 7">DSM 13077</strain>
    </source>
</reference>
<evidence type="ECO:0000313" key="6">
    <source>
        <dbReference type="EMBL" id="ELY98363.1"/>
    </source>
</evidence>
<proteinExistence type="predicted"/>
<dbReference type="InterPro" id="IPR036849">
    <property type="entry name" value="Enolase-like_C_sf"/>
</dbReference>
<dbReference type="PATRIC" id="fig|1227491.4.peg.4308"/>
<dbReference type="GO" id="GO:0009063">
    <property type="term" value="P:amino acid catabolic process"/>
    <property type="evidence" value="ECO:0007669"/>
    <property type="project" value="InterPro"/>
</dbReference>
<dbReference type="SUPFAM" id="SSF54826">
    <property type="entry name" value="Enolase N-terminal domain-like"/>
    <property type="match status" value="1"/>
</dbReference>
<gene>
    <name evidence="6" type="ORF">C480_21424</name>
</gene>
<organism evidence="6 7">
    <name type="scientific">Natrialba aegyptia DSM 13077</name>
    <dbReference type="NCBI Taxonomy" id="1227491"/>
    <lineage>
        <taxon>Archaea</taxon>
        <taxon>Methanobacteriati</taxon>
        <taxon>Methanobacteriota</taxon>
        <taxon>Stenosarchaea group</taxon>
        <taxon>Halobacteria</taxon>
        <taxon>Halobacteriales</taxon>
        <taxon>Natrialbaceae</taxon>
        <taxon>Natrialba</taxon>
    </lineage>
</organism>
<protein>
    <submittedName>
        <fullName evidence="6">Putative mandelate racemase</fullName>
    </submittedName>
</protein>
<dbReference type="GO" id="GO:0016052">
    <property type="term" value="P:carbohydrate catabolic process"/>
    <property type="evidence" value="ECO:0007669"/>
    <property type="project" value="TreeGrafter"/>
</dbReference>
<dbReference type="SUPFAM" id="SSF51604">
    <property type="entry name" value="Enolase C-terminal domain-like"/>
    <property type="match status" value="1"/>
</dbReference>
<accession>M0ALU8</accession>
<dbReference type="PROSITE" id="PS00909">
    <property type="entry name" value="MR_MLE_2"/>
    <property type="match status" value="1"/>
</dbReference>
<comment type="cofactor">
    <cofactor evidence="1">
        <name>Mg(2+)</name>
        <dbReference type="ChEBI" id="CHEBI:18420"/>
    </cofactor>
</comment>
<feature type="region of interest" description="Disordered" evidence="4">
    <location>
        <begin position="346"/>
        <end position="369"/>
    </location>
</feature>
<name>M0ALU8_9EURY</name>
<dbReference type="InterPro" id="IPR046945">
    <property type="entry name" value="RHMD-like"/>
</dbReference>
<dbReference type="GO" id="GO:0016836">
    <property type="term" value="F:hydro-lyase activity"/>
    <property type="evidence" value="ECO:0007669"/>
    <property type="project" value="TreeGrafter"/>
</dbReference>
<dbReference type="Gene3D" id="3.20.20.120">
    <property type="entry name" value="Enolase-like C-terminal domain"/>
    <property type="match status" value="1"/>
</dbReference>
<keyword evidence="3" id="KW-0460">Magnesium</keyword>
<comment type="caution">
    <text evidence="6">The sequence shown here is derived from an EMBL/GenBank/DDBJ whole genome shotgun (WGS) entry which is preliminary data.</text>
</comment>
<dbReference type="InterPro" id="IPR013342">
    <property type="entry name" value="Mandelate_racemase_C"/>
</dbReference>
<evidence type="ECO:0000256" key="3">
    <source>
        <dbReference type="ARBA" id="ARBA00022842"/>
    </source>
</evidence>
<dbReference type="SMART" id="SM00922">
    <property type="entry name" value="MR_MLE"/>
    <property type="match status" value="1"/>
</dbReference>